<dbReference type="RefSeq" id="XP_026693358.1">
    <property type="nucleotide sequence ID" value="XM_026837557.1"/>
</dbReference>
<reference evidence="2" key="2">
    <citation type="journal article" date="2008" name="Genome Biol.">
        <title>Improved genome assembly and evidence-based global gene model set for the chordate Ciona intestinalis: new insight into intron and operon populations.</title>
        <authorList>
            <person name="Satou Y."/>
            <person name="Mineta K."/>
            <person name="Ogasawara M."/>
            <person name="Sasakura Y."/>
            <person name="Shoguchi E."/>
            <person name="Ueno K."/>
            <person name="Yamada L."/>
            <person name="Matsumoto J."/>
            <person name="Wasserscheid J."/>
            <person name="Dewar K."/>
            <person name="Wiley G.B."/>
            <person name="Macmil S.L."/>
            <person name="Roe B.A."/>
            <person name="Zeller R.W."/>
            <person name="Hastings K.E."/>
            <person name="Lemaire P."/>
            <person name="Lindquist E."/>
            <person name="Endo T."/>
            <person name="Hotta K."/>
            <person name="Inaba K."/>
        </authorList>
    </citation>
    <scope>NUCLEOTIDE SEQUENCE [LARGE SCALE GENOMIC DNA]</scope>
    <source>
        <strain evidence="2">wild type</strain>
    </source>
</reference>
<dbReference type="Ensembl" id="ENSCINT00000032610.1">
    <property type="protein sequence ID" value="ENSCINP00000035641.1"/>
    <property type="gene ID" value="ENSCING00000022905.1"/>
</dbReference>
<dbReference type="KEGG" id="cin:100178919"/>
<dbReference type="AlphaFoldDB" id="H2Y157"/>
<organism evidence="2 3">
    <name type="scientific">Ciona intestinalis</name>
    <name type="common">Transparent sea squirt</name>
    <name type="synonym">Ascidia intestinalis</name>
    <dbReference type="NCBI Taxonomy" id="7719"/>
    <lineage>
        <taxon>Eukaryota</taxon>
        <taxon>Metazoa</taxon>
        <taxon>Chordata</taxon>
        <taxon>Tunicata</taxon>
        <taxon>Ascidiacea</taxon>
        <taxon>Phlebobranchia</taxon>
        <taxon>Cionidae</taxon>
        <taxon>Ciona</taxon>
    </lineage>
</organism>
<reference evidence="2" key="3">
    <citation type="submission" date="2025-08" db="UniProtKB">
        <authorList>
            <consortium name="Ensembl"/>
        </authorList>
    </citation>
    <scope>IDENTIFICATION</scope>
</reference>
<evidence type="ECO:0000313" key="2">
    <source>
        <dbReference type="Ensembl" id="ENSCINP00000035641.1"/>
    </source>
</evidence>
<dbReference type="Proteomes" id="UP000008144">
    <property type="component" value="Chromosome 14"/>
</dbReference>
<dbReference type="HOGENOM" id="CLU_1510075_0_0_1"/>
<evidence type="ECO:0000256" key="1">
    <source>
        <dbReference type="SAM" id="Coils"/>
    </source>
</evidence>
<gene>
    <name evidence="2" type="primary">LOC100178919</name>
</gene>
<dbReference type="GeneID" id="100178919"/>
<feature type="coiled-coil region" evidence="1">
    <location>
        <begin position="10"/>
        <end position="58"/>
    </location>
</feature>
<accession>H2Y157</accession>
<evidence type="ECO:0000313" key="3">
    <source>
        <dbReference type="Proteomes" id="UP000008144"/>
    </source>
</evidence>
<reference evidence="3" key="1">
    <citation type="journal article" date="2002" name="Science">
        <title>The draft genome of Ciona intestinalis: insights into chordate and vertebrate origins.</title>
        <authorList>
            <person name="Dehal P."/>
            <person name="Satou Y."/>
            <person name="Campbell R.K."/>
            <person name="Chapman J."/>
            <person name="Degnan B."/>
            <person name="De Tomaso A."/>
            <person name="Davidson B."/>
            <person name="Di Gregorio A."/>
            <person name="Gelpke M."/>
            <person name="Goodstein D.M."/>
            <person name="Harafuji N."/>
            <person name="Hastings K.E."/>
            <person name="Ho I."/>
            <person name="Hotta K."/>
            <person name="Huang W."/>
            <person name="Kawashima T."/>
            <person name="Lemaire P."/>
            <person name="Martinez D."/>
            <person name="Meinertzhagen I.A."/>
            <person name="Necula S."/>
            <person name="Nonaka M."/>
            <person name="Putnam N."/>
            <person name="Rash S."/>
            <person name="Saiga H."/>
            <person name="Satake M."/>
            <person name="Terry A."/>
            <person name="Yamada L."/>
            <person name="Wang H.G."/>
            <person name="Awazu S."/>
            <person name="Azumi K."/>
            <person name="Boore J."/>
            <person name="Branno M."/>
            <person name="Chin-Bow S."/>
            <person name="DeSantis R."/>
            <person name="Doyle S."/>
            <person name="Francino P."/>
            <person name="Keys D.N."/>
            <person name="Haga S."/>
            <person name="Hayashi H."/>
            <person name="Hino K."/>
            <person name="Imai K.S."/>
            <person name="Inaba K."/>
            <person name="Kano S."/>
            <person name="Kobayashi K."/>
            <person name="Kobayashi M."/>
            <person name="Lee B.I."/>
            <person name="Makabe K.W."/>
            <person name="Manohar C."/>
            <person name="Matassi G."/>
            <person name="Medina M."/>
            <person name="Mochizuki Y."/>
            <person name="Mount S."/>
            <person name="Morishita T."/>
            <person name="Miura S."/>
            <person name="Nakayama A."/>
            <person name="Nishizaka S."/>
            <person name="Nomoto H."/>
            <person name="Ohta F."/>
            <person name="Oishi K."/>
            <person name="Rigoutsos I."/>
            <person name="Sano M."/>
            <person name="Sasaki A."/>
            <person name="Sasakura Y."/>
            <person name="Shoguchi E."/>
            <person name="Shin-i T."/>
            <person name="Spagnuolo A."/>
            <person name="Stainier D."/>
            <person name="Suzuki M.M."/>
            <person name="Tassy O."/>
            <person name="Takatori N."/>
            <person name="Tokuoka M."/>
            <person name="Yagi K."/>
            <person name="Yoshizaki F."/>
            <person name="Wada S."/>
            <person name="Zhang C."/>
            <person name="Hyatt P.D."/>
            <person name="Larimer F."/>
            <person name="Detter C."/>
            <person name="Doggett N."/>
            <person name="Glavina T."/>
            <person name="Hawkins T."/>
            <person name="Richardson P."/>
            <person name="Lucas S."/>
            <person name="Kohara Y."/>
            <person name="Levine M."/>
            <person name="Satoh N."/>
            <person name="Rokhsar D.S."/>
        </authorList>
    </citation>
    <scope>NUCLEOTIDE SEQUENCE [LARGE SCALE GENOMIC DNA]</scope>
</reference>
<sequence>MSLQSKLAQNVDTENSLHQLHAQNSQLKQRTEIQAAKIKEYKDTLVTLTKKLEAVKSEASMANTDVLNTERLYRQKEELKISMVSKNCQTNARLVIQRDIAWIRVAEEEVLLSPHCGDSASGKFHGEKHASPNLPVGATTPIFEVYNIGNNDEREEVTRNKRLVDEQEDSEFIWTSYE</sequence>
<proteinExistence type="predicted"/>
<protein>
    <submittedName>
        <fullName evidence="2">Uncharacterized LOC100178919</fullName>
    </submittedName>
</protein>
<keyword evidence="3" id="KW-1185">Reference proteome</keyword>
<dbReference type="InParanoid" id="H2Y157"/>
<name>H2Y157_CIOIN</name>
<reference evidence="2" key="4">
    <citation type="submission" date="2025-09" db="UniProtKB">
        <authorList>
            <consortium name="Ensembl"/>
        </authorList>
    </citation>
    <scope>IDENTIFICATION</scope>
</reference>
<keyword evidence="1" id="KW-0175">Coiled coil</keyword>
<dbReference type="EMBL" id="EAAA01001233">
    <property type="status" value="NOT_ANNOTATED_CDS"/>
    <property type="molecule type" value="Genomic_DNA"/>
</dbReference>